<feature type="binding site" evidence="2">
    <location>
        <position position="73"/>
    </location>
    <ligand>
        <name>Mg(2+)</name>
        <dbReference type="ChEBI" id="CHEBI:18420"/>
        <label>3</label>
    </ligand>
</feature>
<sequence length="322" mass="34555">MKEFDLIKTYFAKQLVKRKDVALGVGDDCAILSAPENKQIAITTDTLVAGTHFPEDTPARAIGHKAVAVSLSDLASMGAEPLWISLAISLPRVEQSWIEEFCEGLFELCEYYNVQLVGGDTTQGPLTITTTAQGSVNKDKFLTRSGASRGDWLYVTGNVGGAALALEQHYGRLTLSQEDKEAVFERLNHPSPRVLAGQIIKDYASAAIDISDGVLADLTHICNASSVGANIVLDDMPMHAAISHYLPQDKAYSLALNGGDDYELLFAVSESNKVAAETALSNANIPFSCIGQTNASGKITTTMNNKPVAIDIQGYQHFASNE</sequence>
<dbReference type="AlphaFoldDB" id="A0A1H9YHS0"/>
<dbReference type="EMBL" id="FOHK01000001">
    <property type="protein sequence ID" value="SES68470.1"/>
    <property type="molecule type" value="Genomic_DNA"/>
</dbReference>
<dbReference type="InterPro" id="IPR036676">
    <property type="entry name" value="PurM-like_C_sf"/>
</dbReference>
<feature type="binding site" evidence="2">
    <location>
        <position position="43"/>
    </location>
    <ligand>
        <name>Mg(2+)</name>
        <dbReference type="ChEBI" id="CHEBI:18420"/>
        <label>4</label>
    </ligand>
</feature>
<feature type="binding site" evidence="2">
    <location>
        <position position="212"/>
    </location>
    <ligand>
        <name>Mg(2+)</name>
        <dbReference type="ChEBI" id="CHEBI:18420"/>
        <label>5</label>
    </ligand>
</feature>
<dbReference type="Gene3D" id="3.30.1330.10">
    <property type="entry name" value="PurM-like, N-terminal domain"/>
    <property type="match status" value="1"/>
</dbReference>
<comment type="function">
    <text evidence="2">Catalyzes the ATP-dependent phosphorylation of thiamine-monophosphate (TMP) to form thiamine-pyrophosphate (TPP), the active form of vitamin B1.</text>
</comment>
<dbReference type="SUPFAM" id="SSF56042">
    <property type="entry name" value="PurM C-terminal domain-like"/>
    <property type="match status" value="1"/>
</dbReference>
<feature type="binding site" evidence="2">
    <location>
        <begin position="119"/>
        <end position="120"/>
    </location>
    <ligand>
        <name>ATP</name>
        <dbReference type="ChEBI" id="CHEBI:30616"/>
    </ligand>
</feature>
<organism evidence="5 6">
    <name type="scientific">Thalassotalea agarivorans</name>
    <name type="common">Thalassomonas agarivorans</name>
    <dbReference type="NCBI Taxonomy" id="349064"/>
    <lineage>
        <taxon>Bacteria</taxon>
        <taxon>Pseudomonadati</taxon>
        <taxon>Pseudomonadota</taxon>
        <taxon>Gammaproteobacteria</taxon>
        <taxon>Alteromonadales</taxon>
        <taxon>Colwelliaceae</taxon>
        <taxon>Thalassotalea</taxon>
    </lineage>
</organism>
<feature type="binding site" evidence="2">
    <location>
        <position position="260"/>
    </location>
    <ligand>
        <name>substrate</name>
    </ligand>
</feature>
<accession>A0A1H9YHS0</accession>
<dbReference type="PIRSF" id="PIRSF005303">
    <property type="entry name" value="Thiam_monoph_kin"/>
    <property type="match status" value="1"/>
</dbReference>
<dbReference type="Pfam" id="PF02769">
    <property type="entry name" value="AIRS_C"/>
    <property type="match status" value="1"/>
</dbReference>
<gene>
    <name evidence="2" type="primary">thiL</name>
    <name evidence="5" type="ORF">SAMN05660429_00227</name>
</gene>
<feature type="domain" description="PurM-like N-terminal" evidence="3">
    <location>
        <begin position="26"/>
        <end position="136"/>
    </location>
</feature>
<dbReference type="SUPFAM" id="SSF55326">
    <property type="entry name" value="PurM N-terminal domain-like"/>
    <property type="match status" value="1"/>
</dbReference>
<dbReference type="PANTHER" id="PTHR30270:SF0">
    <property type="entry name" value="THIAMINE-MONOPHOSPHATE KINASE"/>
    <property type="match status" value="1"/>
</dbReference>
<dbReference type="GO" id="GO:0009228">
    <property type="term" value="P:thiamine biosynthetic process"/>
    <property type="evidence" value="ECO:0007669"/>
    <property type="project" value="UniProtKB-KW"/>
</dbReference>
<evidence type="ECO:0000256" key="1">
    <source>
        <dbReference type="ARBA" id="ARBA00022977"/>
    </source>
</evidence>
<feature type="binding site" evidence="2">
    <location>
        <position position="45"/>
    </location>
    <ligand>
        <name>Mg(2+)</name>
        <dbReference type="ChEBI" id="CHEBI:18420"/>
        <label>1</label>
    </ligand>
</feature>
<feature type="binding site" evidence="2">
    <location>
        <position position="52"/>
    </location>
    <ligand>
        <name>substrate</name>
    </ligand>
</feature>
<dbReference type="Pfam" id="PF00586">
    <property type="entry name" value="AIRS"/>
    <property type="match status" value="1"/>
</dbReference>
<dbReference type="InterPro" id="IPR016188">
    <property type="entry name" value="PurM-like_N"/>
</dbReference>
<feature type="binding site" evidence="2">
    <location>
        <position position="73"/>
    </location>
    <ligand>
        <name>Mg(2+)</name>
        <dbReference type="ChEBI" id="CHEBI:18420"/>
        <label>2</label>
    </ligand>
</feature>
<feature type="binding site" evidence="2">
    <location>
        <position position="28"/>
    </location>
    <ligand>
        <name>Mg(2+)</name>
        <dbReference type="ChEBI" id="CHEBI:18420"/>
        <label>4</label>
    </ligand>
</feature>
<name>A0A1H9YHS0_THASX</name>
<dbReference type="HAMAP" id="MF_02128">
    <property type="entry name" value="TMP_kinase"/>
    <property type="match status" value="1"/>
</dbReference>
<proteinExistence type="inferred from homology"/>
<keyword evidence="2" id="KW-0479">Metal-binding</keyword>
<dbReference type="EC" id="2.7.4.16" evidence="2"/>
<dbReference type="GO" id="GO:0000287">
    <property type="term" value="F:magnesium ion binding"/>
    <property type="evidence" value="ECO:0007669"/>
    <property type="project" value="UniProtKB-UniRule"/>
</dbReference>
<feature type="binding site" evidence="2">
    <location>
        <position position="315"/>
    </location>
    <ligand>
        <name>substrate</name>
    </ligand>
</feature>
<evidence type="ECO:0000259" key="4">
    <source>
        <dbReference type="Pfam" id="PF02769"/>
    </source>
</evidence>
<comment type="catalytic activity">
    <reaction evidence="2">
        <text>thiamine phosphate + ATP = thiamine diphosphate + ADP</text>
        <dbReference type="Rhea" id="RHEA:15913"/>
        <dbReference type="ChEBI" id="CHEBI:30616"/>
        <dbReference type="ChEBI" id="CHEBI:37575"/>
        <dbReference type="ChEBI" id="CHEBI:58937"/>
        <dbReference type="ChEBI" id="CHEBI:456216"/>
        <dbReference type="EC" id="2.7.4.16"/>
    </reaction>
</comment>
<feature type="binding site" evidence="2">
    <location>
        <position position="28"/>
    </location>
    <ligand>
        <name>Mg(2+)</name>
        <dbReference type="ChEBI" id="CHEBI:18420"/>
        <label>3</label>
    </ligand>
</feature>
<comment type="similarity">
    <text evidence="2">Belongs to the thiamine-monophosphate kinase family.</text>
</comment>
<feature type="binding site" evidence="2">
    <location>
        <position position="44"/>
    </location>
    <ligand>
        <name>Mg(2+)</name>
        <dbReference type="ChEBI" id="CHEBI:18420"/>
        <label>1</label>
    </ligand>
</feature>
<keyword evidence="2" id="KW-0067">ATP-binding</keyword>
<comment type="pathway">
    <text evidence="2">Cofactor biosynthesis; thiamine diphosphate biosynthesis; thiamine diphosphate from thiamine phosphate: step 1/1.</text>
</comment>
<dbReference type="GO" id="GO:0009030">
    <property type="term" value="F:thiamine-phosphate kinase activity"/>
    <property type="evidence" value="ECO:0007669"/>
    <property type="project" value="UniProtKB-UniRule"/>
</dbReference>
<dbReference type="GO" id="GO:0005524">
    <property type="term" value="F:ATP binding"/>
    <property type="evidence" value="ECO:0007669"/>
    <property type="project" value="UniProtKB-UniRule"/>
</dbReference>
<dbReference type="NCBIfam" id="TIGR01379">
    <property type="entry name" value="thiL"/>
    <property type="match status" value="1"/>
</dbReference>
<feature type="binding site" evidence="2">
    <location>
        <position position="45"/>
    </location>
    <ligand>
        <name>Mg(2+)</name>
        <dbReference type="ChEBI" id="CHEBI:18420"/>
        <label>2</label>
    </ligand>
</feature>
<keyword evidence="2 5" id="KW-0418">Kinase</keyword>
<keyword evidence="1 2" id="KW-0784">Thiamine biosynthesis</keyword>
<dbReference type="InterPro" id="IPR010918">
    <property type="entry name" value="PurM-like_C_dom"/>
</dbReference>
<feature type="binding site" evidence="2">
    <location>
        <position position="209"/>
    </location>
    <ligand>
        <name>Mg(2+)</name>
        <dbReference type="ChEBI" id="CHEBI:18420"/>
        <label>3</label>
    </ligand>
</feature>
<dbReference type="Proteomes" id="UP000199308">
    <property type="component" value="Unassembled WGS sequence"/>
</dbReference>
<dbReference type="InterPro" id="IPR036921">
    <property type="entry name" value="PurM-like_N_sf"/>
</dbReference>
<dbReference type="Gene3D" id="3.90.650.10">
    <property type="entry name" value="PurM-like C-terminal domain"/>
    <property type="match status" value="1"/>
</dbReference>
<keyword evidence="2" id="KW-0808">Transferase</keyword>
<feature type="binding site" evidence="2">
    <location>
        <position position="144"/>
    </location>
    <ligand>
        <name>ATP</name>
        <dbReference type="ChEBI" id="CHEBI:30616"/>
    </ligand>
</feature>
<keyword evidence="2" id="KW-0460">Magnesium</keyword>
<dbReference type="UniPathway" id="UPA00060">
    <property type="reaction ID" value="UER00142"/>
</dbReference>
<feature type="binding site" evidence="2">
    <location>
        <position position="73"/>
    </location>
    <ligand>
        <name>Mg(2+)</name>
        <dbReference type="ChEBI" id="CHEBI:18420"/>
        <label>4</label>
    </ligand>
</feature>
<comment type="caution">
    <text evidence="2">Lacks conserved residue(s) required for the propagation of feature annotation.</text>
</comment>
<dbReference type="CDD" id="cd02194">
    <property type="entry name" value="ThiL"/>
    <property type="match status" value="1"/>
</dbReference>
<feature type="domain" description="PurM-like C-terminal" evidence="4">
    <location>
        <begin position="149"/>
        <end position="302"/>
    </location>
</feature>
<dbReference type="RefSeq" id="WP_093326946.1">
    <property type="nucleotide sequence ID" value="NZ_AP027363.1"/>
</dbReference>
<evidence type="ECO:0000256" key="2">
    <source>
        <dbReference type="HAMAP-Rule" id="MF_02128"/>
    </source>
</evidence>
<protein>
    <recommendedName>
        <fullName evidence="2">Thiamine-monophosphate kinase</fullName>
        <shortName evidence="2">TMP kinase</shortName>
        <shortName evidence="2">Thiamine-phosphate kinase</shortName>
        <ecNumber evidence="2">2.7.4.16</ecNumber>
    </recommendedName>
</protein>
<evidence type="ECO:0000313" key="5">
    <source>
        <dbReference type="EMBL" id="SES68470.1"/>
    </source>
</evidence>
<evidence type="ECO:0000313" key="6">
    <source>
        <dbReference type="Proteomes" id="UP000199308"/>
    </source>
</evidence>
<evidence type="ECO:0000259" key="3">
    <source>
        <dbReference type="Pfam" id="PF00586"/>
    </source>
</evidence>
<reference evidence="5 6" key="1">
    <citation type="submission" date="2016-10" db="EMBL/GenBank/DDBJ databases">
        <authorList>
            <person name="de Groot N.N."/>
        </authorList>
    </citation>
    <scope>NUCLEOTIDE SEQUENCE [LARGE SCALE GENOMIC DNA]</scope>
    <source>
        <strain evidence="5 6">DSM 19706</strain>
    </source>
</reference>
<dbReference type="GO" id="GO:0009229">
    <property type="term" value="P:thiamine diphosphate biosynthetic process"/>
    <property type="evidence" value="ECO:0007669"/>
    <property type="project" value="UniProtKB-UniRule"/>
</dbReference>
<feature type="binding site" evidence="2">
    <location>
        <position position="211"/>
    </location>
    <ligand>
        <name>ATP</name>
        <dbReference type="ChEBI" id="CHEBI:30616"/>
    </ligand>
</feature>
<keyword evidence="6" id="KW-1185">Reference proteome</keyword>
<dbReference type="PANTHER" id="PTHR30270">
    <property type="entry name" value="THIAMINE-MONOPHOSPHATE KINASE"/>
    <property type="match status" value="1"/>
</dbReference>
<dbReference type="STRING" id="349064.SAMN05660429_00227"/>
<comment type="miscellaneous">
    <text evidence="2">Reaction mechanism of ThiL seems to utilize a direct, inline transfer of the gamma-phosphate of ATP to TMP rather than a phosphorylated enzyme intermediate.</text>
</comment>
<keyword evidence="2" id="KW-0547">Nucleotide-binding</keyword>
<dbReference type="OrthoDB" id="9802811at2"/>
<feature type="binding site" evidence="2">
    <location>
        <position position="120"/>
    </location>
    <ligand>
        <name>Mg(2+)</name>
        <dbReference type="ChEBI" id="CHEBI:18420"/>
        <label>1</label>
    </ligand>
</feature>
<dbReference type="InterPro" id="IPR006283">
    <property type="entry name" value="ThiL-like"/>
</dbReference>